<dbReference type="PANTHER" id="PTHR23423">
    <property type="entry name" value="ORGANIC SOLUTE TRANSPORTER-RELATED"/>
    <property type="match status" value="1"/>
</dbReference>
<accession>A0A5C3QQP4</accession>
<gene>
    <name evidence="7" type="ORF">BDV98DRAFT_504383</name>
</gene>
<keyword evidence="4 6" id="KW-0472">Membrane</keyword>
<dbReference type="GO" id="GO:0016020">
    <property type="term" value="C:membrane"/>
    <property type="evidence" value="ECO:0007669"/>
    <property type="project" value="UniProtKB-SubCell"/>
</dbReference>
<evidence type="ECO:0000313" key="7">
    <source>
        <dbReference type="EMBL" id="TFL03688.1"/>
    </source>
</evidence>
<evidence type="ECO:0000256" key="5">
    <source>
        <dbReference type="SAM" id="MobiDB-lite"/>
    </source>
</evidence>
<dbReference type="STRING" id="1884261.A0A5C3QQP4"/>
<feature type="transmembrane region" description="Helical" evidence="6">
    <location>
        <begin position="202"/>
        <end position="225"/>
    </location>
</feature>
<dbReference type="SMART" id="SM01417">
    <property type="entry name" value="Solute_trans_a"/>
    <property type="match status" value="1"/>
</dbReference>
<evidence type="ECO:0000256" key="4">
    <source>
        <dbReference type="ARBA" id="ARBA00023136"/>
    </source>
</evidence>
<dbReference type="OrthoDB" id="5348404at2759"/>
<feature type="transmembrane region" description="Helical" evidence="6">
    <location>
        <begin position="157"/>
        <end position="182"/>
    </location>
</feature>
<proteinExistence type="predicted"/>
<keyword evidence="2 6" id="KW-0812">Transmembrane</keyword>
<evidence type="ECO:0000256" key="2">
    <source>
        <dbReference type="ARBA" id="ARBA00022692"/>
    </source>
</evidence>
<feature type="region of interest" description="Disordered" evidence="5">
    <location>
        <begin position="375"/>
        <end position="428"/>
    </location>
</feature>
<feature type="transmembrane region" description="Helical" evidence="6">
    <location>
        <begin position="107"/>
        <end position="127"/>
    </location>
</feature>
<evidence type="ECO:0000256" key="6">
    <source>
        <dbReference type="SAM" id="Phobius"/>
    </source>
</evidence>
<organism evidence="7 8">
    <name type="scientific">Pterulicium gracile</name>
    <dbReference type="NCBI Taxonomy" id="1884261"/>
    <lineage>
        <taxon>Eukaryota</taxon>
        <taxon>Fungi</taxon>
        <taxon>Dikarya</taxon>
        <taxon>Basidiomycota</taxon>
        <taxon>Agaricomycotina</taxon>
        <taxon>Agaricomycetes</taxon>
        <taxon>Agaricomycetidae</taxon>
        <taxon>Agaricales</taxon>
        <taxon>Pleurotineae</taxon>
        <taxon>Pterulaceae</taxon>
        <taxon>Pterulicium</taxon>
    </lineage>
</organism>
<reference evidence="7 8" key="1">
    <citation type="journal article" date="2019" name="Nat. Ecol. Evol.">
        <title>Megaphylogeny resolves global patterns of mushroom evolution.</title>
        <authorList>
            <person name="Varga T."/>
            <person name="Krizsan K."/>
            <person name="Foldi C."/>
            <person name="Dima B."/>
            <person name="Sanchez-Garcia M."/>
            <person name="Sanchez-Ramirez S."/>
            <person name="Szollosi G.J."/>
            <person name="Szarkandi J.G."/>
            <person name="Papp V."/>
            <person name="Albert L."/>
            <person name="Andreopoulos W."/>
            <person name="Angelini C."/>
            <person name="Antonin V."/>
            <person name="Barry K.W."/>
            <person name="Bougher N.L."/>
            <person name="Buchanan P."/>
            <person name="Buyck B."/>
            <person name="Bense V."/>
            <person name="Catcheside P."/>
            <person name="Chovatia M."/>
            <person name="Cooper J."/>
            <person name="Damon W."/>
            <person name="Desjardin D."/>
            <person name="Finy P."/>
            <person name="Geml J."/>
            <person name="Haridas S."/>
            <person name="Hughes K."/>
            <person name="Justo A."/>
            <person name="Karasinski D."/>
            <person name="Kautmanova I."/>
            <person name="Kiss B."/>
            <person name="Kocsube S."/>
            <person name="Kotiranta H."/>
            <person name="LaButti K.M."/>
            <person name="Lechner B.E."/>
            <person name="Liimatainen K."/>
            <person name="Lipzen A."/>
            <person name="Lukacs Z."/>
            <person name="Mihaltcheva S."/>
            <person name="Morgado L.N."/>
            <person name="Niskanen T."/>
            <person name="Noordeloos M.E."/>
            <person name="Ohm R.A."/>
            <person name="Ortiz-Santana B."/>
            <person name="Ovrebo C."/>
            <person name="Racz N."/>
            <person name="Riley R."/>
            <person name="Savchenko A."/>
            <person name="Shiryaev A."/>
            <person name="Soop K."/>
            <person name="Spirin V."/>
            <person name="Szebenyi C."/>
            <person name="Tomsovsky M."/>
            <person name="Tulloss R.E."/>
            <person name="Uehling J."/>
            <person name="Grigoriev I.V."/>
            <person name="Vagvolgyi C."/>
            <person name="Papp T."/>
            <person name="Martin F.M."/>
            <person name="Miettinen O."/>
            <person name="Hibbett D.S."/>
            <person name="Nagy L.G."/>
        </authorList>
    </citation>
    <scope>NUCLEOTIDE SEQUENCE [LARGE SCALE GENOMIC DNA]</scope>
    <source>
        <strain evidence="7 8">CBS 309.79</strain>
    </source>
</reference>
<dbReference type="EMBL" id="ML178820">
    <property type="protein sequence ID" value="TFL03688.1"/>
    <property type="molecule type" value="Genomic_DNA"/>
</dbReference>
<feature type="transmembrane region" description="Helical" evidence="6">
    <location>
        <begin position="30"/>
        <end position="54"/>
    </location>
</feature>
<evidence type="ECO:0000313" key="8">
    <source>
        <dbReference type="Proteomes" id="UP000305067"/>
    </source>
</evidence>
<feature type="compositionally biased region" description="Basic and acidic residues" evidence="5">
    <location>
        <begin position="396"/>
        <end position="414"/>
    </location>
</feature>
<sequence>MASCPAENQEDIDQSHFWDSDGVHWDTHRIGWAIAGGCTLLTVILSTFSILSHCRNYQNRNEQRQILRILYLPPVYAIISFLSYRFFRKYTYYSLVEIERTANSFQAITLSAFLLLLIEYVASTGAGQSVHNAISRKGKSPLPFPFCRCRFRPTKLYFMYTIKWSVLQYVIIRPAASVVAIICEHYHVLCEAEGFNYRFASVYIESIVFVSISIALYGLIIFYTITKSELQGRRPMAKFLAIKLVVMFTFYQSFVFEALEGRVIKETNYWTETNISNGLNALAICIEMVFFSAFMWWAYSANEYKSKTNKKTSIWRPLWDSINLSDMATEITGSLRFYWSARQARRKGASAHAADQTARLEGQRQREERPDFAKAFGLYQGGGGGSSTDSVTRQGGEVDHSGQMRGVREERPEEGYAYEEGPSVGGRG</sequence>
<dbReference type="AlphaFoldDB" id="A0A5C3QQP4"/>
<evidence type="ECO:0000256" key="1">
    <source>
        <dbReference type="ARBA" id="ARBA00004141"/>
    </source>
</evidence>
<feature type="transmembrane region" description="Helical" evidence="6">
    <location>
        <begin position="279"/>
        <end position="299"/>
    </location>
</feature>
<feature type="transmembrane region" description="Helical" evidence="6">
    <location>
        <begin position="66"/>
        <end position="87"/>
    </location>
</feature>
<protein>
    <submittedName>
        <fullName evidence="7">Organic solute transporter Ostalpha-domain-containing protein</fullName>
    </submittedName>
</protein>
<dbReference type="Pfam" id="PF03619">
    <property type="entry name" value="Solute_trans_a"/>
    <property type="match status" value="1"/>
</dbReference>
<comment type="subcellular location">
    <subcellularLocation>
        <location evidence="1">Membrane</location>
        <topology evidence="1">Multi-pass membrane protein</topology>
    </subcellularLocation>
</comment>
<feature type="transmembrane region" description="Helical" evidence="6">
    <location>
        <begin position="237"/>
        <end position="259"/>
    </location>
</feature>
<feature type="region of interest" description="Disordered" evidence="5">
    <location>
        <begin position="349"/>
        <end position="368"/>
    </location>
</feature>
<name>A0A5C3QQP4_9AGAR</name>
<keyword evidence="3 6" id="KW-1133">Transmembrane helix</keyword>
<dbReference type="InterPro" id="IPR005178">
    <property type="entry name" value="Ostalpha/TMEM184C"/>
</dbReference>
<evidence type="ECO:0000256" key="3">
    <source>
        <dbReference type="ARBA" id="ARBA00022989"/>
    </source>
</evidence>
<keyword evidence="8" id="KW-1185">Reference proteome</keyword>
<dbReference type="Proteomes" id="UP000305067">
    <property type="component" value="Unassembled WGS sequence"/>
</dbReference>